<organism evidence="3 4">
    <name type="scientific">Amycolatopsis vastitatis</name>
    <dbReference type="NCBI Taxonomy" id="1905142"/>
    <lineage>
        <taxon>Bacteria</taxon>
        <taxon>Bacillati</taxon>
        <taxon>Actinomycetota</taxon>
        <taxon>Actinomycetes</taxon>
        <taxon>Pseudonocardiales</taxon>
        <taxon>Pseudonocardiaceae</taxon>
        <taxon>Amycolatopsis</taxon>
    </lineage>
</organism>
<evidence type="ECO:0000313" key="3">
    <source>
        <dbReference type="EMBL" id="OXM69769.1"/>
    </source>
</evidence>
<evidence type="ECO:0000256" key="1">
    <source>
        <dbReference type="SAM" id="Phobius"/>
    </source>
</evidence>
<dbReference type="GO" id="GO:0030572">
    <property type="term" value="F:phosphatidyltransferase activity"/>
    <property type="evidence" value="ECO:0007669"/>
    <property type="project" value="UniProtKB-ARBA"/>
</dbReference>
<reference evidence="4" key="1">
    <citation type="submission" date="2017-07" db="EMBL/GenBank/DDBJ databases">
        <title>Comparative genome mining reveals phylogenetic distribution patterns of secondary metabolites in Amycolatopsis.</title>
        <authorList>
            <person name="Adamek M."/>
            <person name="Alanjary M."/>
            <person name="Sales-Ortells H."/>
            <person name="Goodfellow M."/>
            <person name="Bull A.T."/>
            <person name="Kalinowski J."/>
            <person name="Ziemert N."/>
        </authorList>
    </citation>
    <scope>NUCLEOTIDE SEQUENCE [LARGE SCALE GENOMIC DNA]</scope>
    <source>
        <strain evidence="4">H5</strain>
    </source>
</reference>
<dbReference type="EMBL" id="NMUL01000007">
    <property type="protein sequence ID" value="OXM69769.1"/>
    <property type="molecule type" value="Genomic_DNA"/>
</dbReference>
<keyword evidence="1" id="KW-0472">Membrane</keyword>
<protein>
    <recommendedName>
        <fullName evidence="2">PLD phosphodiesterase domain-containing protein</fullName>
    </recommendedName>
</protein>
<accession>A0A229TGA0</accession>
<proteinExistence type="predicted"/>
<dbReference type="PANTHER" id="PTHR21248:SF22">
    <property type="entry name" value="PHOSPHOLIPASE D"/>
    <property type="match status" value="1"/>
</dbReference>
<dbReference type="PROSITE" id="PS50035">
    <property type="entry name" value="PLD"/>
    <property type="match status" value="1"/>
</dbReference>
<keyword evidence="1" id="KW-1133">Transmembrane helix</keyword>
<dbReference type="AlphaFoldDB" id="A0A229TGA0"/>
<comment type="caution">
    <text evidence="3">The sequence shown here is derived from an EMBL/GenBank/DDBJ whole genome shotgun (WGS) entry which is preliminary data.</text>
</comment>
<dbReference type="SUPFAM" id="SSF56024">
    <property type="entry name" value="Phospholipase D/nuclease"/>
    <property type="match status" value="2"/>
</dbReference>
<evidence type="ECO:0000313" key="4">
    <source>
        <dbReference type="Proteomes" id="UP000215199"/>
    </source>
</evidence>
<evidence type="ECO:0000259" key="2">
    <source>
        <dbReference type="PROSITE" id="PS50035"/>
    </source>
</evidence>
<dbReference type="SMART" id="SM00155">
    <property type="entry name" value="PLDc"/>
    <property type="match status" value="1"/>
</dbReference>
<sequence>MLNPGARMAIPPWPGRNSHCRSVRFTAVPQGMPWGGEERRMSSRATGKVVDETGGVAGLTVVAQDTSSVFSQDLAHGQTDGTGAFDLTYPDSHPDVVQEYGPRRIRFRVLDQVHRRLASKEVLDVAGVLAVETFTLGRRDHSGWLVTLGAGEPKPPVRDGNAVGVLVDNVVAWQRVAKVFREAEKSIEFMQLLFDIPPELHADTALEDPEMVLQFDDPPPTVAQPRGVRAQDARPERLLLDAVNAPRAVDVRLLLNRPQLDGHLVGASLVIPGLGLVIVLIGGLALALGKGTSLNEVRTYFDGTLLPKKKIEGATTSVFGPTHAKLAIVDGLKAVSIASPFDQGYYGDAEHAVDDPRRGNKDNVPIHDVSFAVNGPAVLDLHNTYRLHWNAVTDEADHLGEISPPPPQTDLDGLDAVASLQVVRTLGSGRFTDPADGEKGVLEAYLRAIANAQDYIYLENQYLTNDAIGNALLQALVDPARPKLNVILMINIDPDIPCYPRWQRKLVTRIRQGLIDAGQPEARRRRFGAFTRWTHEAATADHRARVVPNYLHSKVGIVDGKWATLGSANLDGASLDYFQFLHALHFGDVRNSEANFLILNGIEGAAATPVVDAMRRRLWAEHLGLETADGRPNPQDPLLDTPPDGGWVERWHTRAGEKLKALGEHPGTPVRIRVLPWPSADETLNSPREHLAELLGKTVFDDLGFDPISGTRRFSFKTGLFRDKAPEVDEVPEESGI</sequence>
<keyword evidence="1" id="KW-0812">Transmembrane</keyword>
<dbReference type="PANTHER" id="PTHR21248">
    <property type="entry name" value="CARDIOLIPIN SYNTHASE"/>
    <property type="match status" value="1"/>
</dbReference>
<dbReference type="Gene3D" id="3.30.870.10">
    <property type="entry name" value="Endonuclease Chain A"/>
    <property type="match status" value="2"/>
</dbReference>
<feature type="domain" description="PLD phosphodiesterase" evidence="2">
    <location>
        <begin position="547"/>
        <end position="574"/>
    </location>
</feature>
<dbReference type="Proteomes" id="UP000215199">
    <property type="component" value="Unassembled WGS sequence"/>
</dbReference>
<feature type="transmembrane region" description="Helical" evidence="1">
    <location>
        <begin position="264"/>
        <end position="288"/>
    </location>
</feature>
<dbReference type="InterPro" id="IPR025202">
    <property type="entry name" value="PLD-like_dom"/>
</dbReference>
<dbReference type="Pfam" id="PF13091">
    <property type="entry name" value="PLDc_2"/>
    <property type="match status" value="1"/>
</dbReference>
<keyword evidence="4" id="KW-1185">Reference proteome</keyword>
<dbReference type="InterPro" id="IPR001736">
    <property type="entry name" value="PLipase_D/transphosphatidylase"/>
</dbReference>
<name>A0A229TGA0_9PSEU</name>
<dbReference type="GO" id="GO:0032049">
    <property type="term" value="P:cardiolipin biosynthetic process"/>
    <property type="evidence" value="ECO:0007669"/>
    <property type="project" value="UniProtKB-ARBA"/>
</dbReference>
<gene>
    <name evidence="3" type="ORF">CF165_09715</name>
</gene>